<feature type="domain" description="Helicase ATP-binding" evidence="2">
    <location>
        <begin position="176"/>
        <end position="341"/>
    </location>
</feature>
<gene>
    <name evidence="3" type="ORF">EXU32_12740</name>
</gene>
<accession>A0A4P6MYV9</accession>
<dbReference type="AlphaFoldDB" id="A0A4P6MYV9"/>
<keyword evidence="3" id="KW-0067">ATP-binding</keyword>
<dbReference type="InterPro" id="IPR050742">
    <property type="entry name" value="Helicase_Restrict-Modif_Enz"/>
</dbReference>
<keyword evidence="4" id="KW-1185">Reference proteome</keyword>
<dbReference type="Pfam" id="PF00271">
    <property type="entry name" value="Helicase_C"/>
    <property type="match status" value="1"/>
</dbReference>
<dbReference type="InterPro" id="IPR027417">
    <property type="entry name" value="P-loop_NTPase"/>
</dbReference>
<dbReference type="EMBL" id="CP036164">
    <property type="protein sequence ID" value="QBF47040.1"/>
    <property type="molecule type" value="Genomic_DNA"/>
</dbReference>
<dbReference type="SMART" id="SM00487">
    <property type="entry name" value="DEXDc"/>
    <property type="match status" value="1"/>
</dbReference>
<feature type="region of interest" description="Disordered" evidence="1">
    <location>
        <begin position="559"/>
        <end position="613"/>
    </location>
</feature>
<dbReference type="PANTHER" id="PTHR47396">
    <property type="entry name" value="TYPE I RESTRICTION ENZYME ECOKI R PROTEIN"/>
    <property type="match status" value="1"/>
</dbReference>
<dbReference type="GO" id="GO:0003677">
    <property type="term" value="F:DNA binding"/>
    <property type="evidence" value="ECO:0007669"/>
    <property type="project" value="UniProtKB-KW"/>
</dbReference>
<evidence type="ECO:0000313" key="3">
    <source>
        <dbReference type="EMBL" id="QBF47040.1"/>
    </source>
</evidence>
<evidence type="ECO:0000256" key="1">
    <source>
        <dbReference type="SAM" id="MobiDB-lite"/>
    </source>
</evidence>
<dbReference type="OrthoDB" id="9776021at2"/>
<dbReference type="GO" id="GO:0009307">
    <property type="term" value="P:DNA restriction-modification system"/>
    <property type="evidence" value="ECO:0007669"/>
    <property type="project" value="UniProtKB-KW"/>
</dbReference>
<dbReference type="GO" id="GO:0005829">
    <property type="term" value="C:cytosol"/>
    <property type="evidence" value="ECO:0007669"/>
    <property type="project" value="TreeGrafter"/>
</dbReference>
<dbReference type="REBASE" id="301843">
    <property type="entry name" value="Jli33X1ORF12725P"/>
</dbReference>
<dbReference type="KEGG" id="jli:EXU32_12740"/>
<proteinExistence type="predicted"/>
<dbReference type="Pfam" id="PF04851">
    <property type="entry name" value="ResIII"/>
    <property type="match status" value="1"/>
</dbReference>
<dbReference type="Gene3D" id="3.40.50.300">
    <property type="entry name" value="P-loop containing nucleotide triphosphate hydrolases"/>
    <property type="match status" value="2"/>
</dbReference>
<dbReference type="Gene3D" id="3.90.1570.30">
    <property type="match status" value="1"/>
</dbReference>
<evidence type="ECO:0000313" key="4">
    <source>
        <dbReference type="Proteomes" id="UP000290408"/>
    </source>
</evidence>
<keyword evidence="3" id="KW-0378">Hydrolase</keyword>
<protein>
    <submittedName>
        <fullName evidence="3">DEAD/DEAH box helicase</fullName>
    </submittedName>
</protein>
<dbReference type="InterPro" id="IPR001650">
    <property type="entry name" value="Helicase_C-like"/>
</dbReference>
<feature type="compositionally biased region" description="Low complexity" evidence="1">
    <location>
        <begin position="595"/>
        <end position="609"/>
    </location>
</feature>
<reference evidence="3 4" key="1">
    <citation type="submission" date="2019-02" db="EMBL/GenBank/DDBJ databases">
        <title>Genomic data mining of an Antarctic deep-sea actinobacterium, Janibacterlimosus P3-3-X1.</title>
        <authorList>
            <person name="Liao L."/>
            <person name="Chen B."/>
        </authorList>
    </citation>
    <scope>NUCLEOTIDE SEQUENCE [LARGE SCALE GENOMIC DNA]</scope>
    <source>
        <strain evidence="3 4">P3-3-X1</strain>
    </source>
</reference>
<dbReference type="RefSeq" id="WP_130630243.1">
    <property type="nucleotide sequence ID" value="NZ_CP036164.1"/>
</dbReference>
<dbReference type="InterPro" id="IPR014001">
    <property type="entry name" value="Helicase_ATP-bd"/>
</dbReference>
<dbReference type="PROSITE" id="PS51192">
    <property type="entry name" value="HELICASE_ATP_BIND_1"/>
    <property type="match status" value="1"/>
</dbReference>
<sequence>MTSGPLERETCRDVVVPALAAAGWTGADVREQYPVKAGRTLRLGSRARNLGDGFVDYVLEIDQVPVAVVEAKRAYRSASDGLQQALRYAQQLDVPLAYATNGDEIIERDLVSGRERRVEAYAAPAEAWARYAHLHDLDAAGQALHSKGFNREKRLATGDVQEPRWYQAVAIRRVLSAVARHERRILLLMATGTGKTFTAMQIVHLLREYHRVANPERNYRVLYLADRDALVADPMRKDFAQAFGGEPLFRVGGAANLNREVYFATYQSLVQGDEDRLGEYRPDFFDLVIVDECHRGSASENSSWRRILDHFDAAIQLGLTATPKQGDTVDTYRYFGEPVFTYSLRQGIEDGYLAPYRVRRVTLSPDADGWEPTPGQRDRFGREIPEGVYGTRDFERVLRLLARTDLAAGYLSRLLRADPTARTMVFCVDTQHADEMRQALVDANPDLVADDPEWVVRIVGVEGEKQRLLEAFCDPHQTSPVVATTSRLLSTGIDVPDLKYVVIFRPVGSMVEFKQIIGRGTRLYPEKGKTSFEIVDFVGATSHFEDPDFDGYPVRIIHDPPLDGTAQGSDESEATNHASGVSEPVPPFTAHNPEDPVGGDPLPAGADAASRSSPTFVVDEGGFTVVSESVHVVDNSTGRLRLTEYGEYVAGVVRRLAPTPGDLATQWSRRPSREEILTVLEGEGVVVDDLLPAGEGDVDPFDLLVQLAWGLPSRTRAERVRRVRTRHHADLELRSELARRVLTRLLDVYAERGIDEVSSPQRLRLPEIAALGSAREIATAFGDPATMHQAIDELQTWLYSTESA</sequence>
<dbReference type="Pfam" id="PF08463">
    <property type="entry name" value="EcoEI_R_C"/>
    <property type="match status" value="1"/>
</dbReference>
<dbReference type="InterPro" id="IPR013670">
    <property type="entry name" value="EcoEI_R_C_dom"/>
</dbReference>
<dbReference type="GO" id="GO:0009035">
    <property type="term" value="F:type I site-specific deoxyribonuclease activity"/>
    <property type="evidence" value="ECO:0007669"/>
    <property type="project" value="UniProtKB-EC"/>
</dbReference>
<dbReference type="InterPro" id="IPR006935">
    <property type="entry name" value="Helicase/UvrB_N"/>
</dbReference>
<keyword evidence="3" id="KW-0347">Helicase</keyword>
<evidence type="ECO:0000259" key="2">
    <source>
        <dbReference type="PROSITE" id="PS51192"/>
    </source>
</evidence>
<name>A0A4P6MYV9_9MICO</name>
<dbReference type="SUPFAM" id="SSF52540">
    <property type="entry name" value="P-loop containing nucleoside triphosphate hydrolases"/>
    <property type="match status" value="2"/>
</dbReference>
<dbReference type="CDD" id="cd18032">
    <property type="entry name" value="DEXHc_RE_I_III_res"/>
    <property type="match status" value="1"/>
</dbReference>
<organism evidence="3 4">
    <name type="scientific">Janibacter limosus</name>
    <dbReference type="NCBI Taxonomy" id="53458"/>
    <lineage>
        <taxon>Bacteria</taxon>
        <taxon>Bacillati</taxon>
        <taxon>Actinomycetota</taxon>
        <taxon>Actinomycetes</taxon>
        <taxon>Micrococcales</taxon>
        <taxon>Intrasporangiaceae</taxon>
        <taxon>Janibacter</taxon>
    </lineage>
</organism>
<dbReference type="PANTHER" id="PTHR47396:SF1">
    <property type="entry name" value="ATP-DEPENDENT HELICASE IRC3-RELATED"/>
    <property type="match status" value="1"/>
</dbReference>
<dbReference type="GO" id="GO:0005524">
    <property type="term" value="F:ATP binding"/>
    <property type="evidence" value="ECO:0007669"/>
    <property type="project" value="UniProtKB-KW"/>
</dbReference>
<dbReference type="CDD" id="cd18799">
    <property type="entry name" value="SF2_C_EcoAI-like"/>
    <property type="match status" value="1"/>
</dbReference>
<dbReference type="Proteomes" id="UP000290408">
    <property type="component" value="Chromosome"/>
</dbReference>
<keyword evidence="3" id="KW-0547">Nucleotide-binding</keyword>
<dbReference type="NCBIfam" id="NF046051">
    <property type="entry name" value="restrict_EcoAI"/>
    <property type="match status" value="1"/>
</dbReference>
<dbReference type="GO" id="GO:0004386">
    <property type="term" value="F:helicase activity"/>
    <property type="evidence" value="ECO:0007669"/>
    <property type="project" value="UniProtKB-KW"/>
</dbReference>